<dbReference type="InterPro" id="IPR041888">
    <property type="entry name" value="RING-HC_ZNF598/HEL2"/>
</dbReference>
<feature type="compositionally biased region" description="Polar residues" evidence="13">
    <location>
        <begin position="490"/>
        <end position="505"/>
    </location>
</feature>
<evidence type="ECO:0000256" key="4">
    <source>
        <dbReference type="ARBA" id="ARBA00012483"/>
    </source>
</evidence>
<proteinExistence type="inferred from homology"/>
<dbReference type="Proteomes" id="UP001497512">
    <property type="component" value="Chromosome 17"/>
</dbReference>
<dbReference type="EC" id="2.3.2.27" evidence="4"/>
<dbReference type="EMBL" id="OZ019909">
    <property type="protein sequence ID" value="CAK9209678.1"/>
    <property type="molecule type" value="Genomic_DNA"/>
</dbReference>
<feature type="compositionally biased region" description="Basic and acidic residues" evidence="13">
    <location>
        <begin position="744"/>
        <end position="757"/>
    </location>
</feature>
<reference evidence="15" key="1">
    <citation type="submission" date="2024-02" db="EMBL/GenBank/DDBJ databases">
        <authorList>
            <consortium name="ELIXIR-Norway"/>
            <consortium name="Elixir Norway"/>
        </authorList>
    </citation>
    <scope>NUCLEOTIDE SEQUENCE</scope>
</reference>
<evidence type="ECO:0000313" key="16">
    <source>
        <dbReference type="Proteomes" id="UP001497512"/>
    </source>
</evidence>
<keyword evidence="6" id="KW-0597">Phosphoprotein</keyword>
<dbReference type="PANTHER" id="PTHR22938">
    <property type="entry name" value="ZINC FINGER PROTEIN 598"/>
    <property type="match status" value="1"/>
</dbReference>
<dbReference type="InterPro" id="IPR001841">
    <property type="entry name" value="Znf_RING"/>
</dbReference>
<evidence type="ECO:0000259" key="14">
    <source>
        <dbReference type="PROSITE" id="PS50089"/>
    </source>
</evidence>
<evidence type="ECO:0000256" key="11">
    <source>
        <dbReference type="ARBA" id="ARBA00035113"/>
    </source>
</evidence>
<keyword evidence="7" id="KW-0808">Transferase</keyword>
<keyword evidence="10" id="KW-0862">Zinc</keyword>
<accession>A0ABP0U0P4</accession>
<keyword evidence="9 12" id="KW-0863">Zinc-finger</keyword>
<organism evidence="15 16">
    <name type="scientific">Sphagnum troendelagicum</name>
    <dbReference type="NCBI Taxonomy" id="128251"/>
    <lineage>
        <taxon>Eukaryota</taxon>
        <taxon>Viridiplantae</taxon>
        <taxon>Streptophyta</taxon>
        <taxon>Embryophyta</taxon>
        <taxon>Bryophyta</taxon>
        <taxon>Sphagnophytina</taxon>
        <taxon>Sphagnopsida</taxon>
        <taxon>Sphagnales</taxon>
        <taxon>Sphagnaceae</taxon>
        <taxon>Sphagnum</taxon>
    </lineage>
</organism>
<evidence type="ECO:0000256" key="13">
    <source>
        <dbReference type="SAM" id="MobiDB-lite"/>
    </source>
</evidence>
<evidence type="ECO:0000256" key="6">
    <source>
        <dbReference type="ARBA" id="ARBA00022553"/>
    </source>
</evidence>
<evidence type="ECO:0000256" key="10">
    <source>
        <dbReference type="ARBA" id="ARBA00022833"/>
    </source>
</evidence>
<evidence type="ECO:0000256" key="12">
    <source>
        <dbReference type="PROSITE-ProRule" id="PRU00175"/>
    </source>
</evidence>
<dbReference type="SMART" id="SM00355">
    <property type="entry name" value="ZnF_C2H2"/>
    <property type="match status" value="3"/>
</dbReference>
<dbReference type="CDD" id="cd16615">
    <property type="entry name" value="RING-HC_ZNF598"/>
    <property type="match status" value="1"/>
</dbReference>
<feature type="region of interest" description="Disordered" evidence="13">
    <location>
        <begin position="817"/>
        <end position="837"/>
    </location>
</feature>
<evidence type="ECO:0000256" key="1">
    <source>
        <dbReference type="ARBA" id="ARBA00000900"/>
    </source>
</evidence>
<feature type="compositionally biased region" description="Basic and acidic residues" evidence="13">
    <location>
        <begin position="314"/>
        <end position="324"/>
    </location>
</feature>
<dbReference type="InterPro" id="IPR056437">
    <property type="entry name" value="Znf-C2H2_ZNF598/HEL2"/>
</dbReference>
<evidence type="ECO:0000313" key="15">
    <source>
        <dbReference type="EMBL" id="CAK9209678.1"/>
    </source>
</evidence>
<dbReference type="InterPro" id="IPR013087">
    <property type="entry name" value="Znf_C2H2_type"/>
</dbReference>
<protein>
    <recommendedName>
        <fullName evidence="4">RING-type E3 ubiquitin transferase</fullName>
        <ecNumber evidence="4">2.3.2.27</ecNumber>
    </recommendedName>
</protein>
<keyword evidence="5" id="KW-0963">Cytoplasm</keyword>
<evidence type="ECO:0000256" key="9">
    <source>
        <dbReference type="ARBA" id="ARBA00022771"/>
    </source>
</evidence>
<keyword evidence="8" id="KW-0479">Metal-binding</keyword>
<dbReference type="Pfam" id="PF23202">
    <property type="entry name" value="PAH_ZNF598"/>
    <property type="match status" value="1"/>
</dbReference>
<keyword evidence="16" id="KW-1185">Reference proteome</keyword>
<evidence type="ECO:0000256" key="7">
    <source>
        <dbReference type="ARBA" id="ARBA00022679"/>
    </source>
</evidence>
<comment type="subcellular location">
    <subcellularLocation>
        <location evidence="2">Cytoplasm</location>
    </subcellularLocation>
</comment>
<evidence type="ECO:0000256" key="8">
    <source>
        <dbReference type="ARBA" id="ARBA00022723"/>
    </source>
</evidence>
<gene>
    <name evidence="15" type="ORF">CSSPTR1EN2_LOCUS9967</name>
</gene>
<evidence type="ECO:0000256" key="2">
    <source>
        <dbReference type="ARBA" id="ARBA00004496"/>
    </source>
</evidence>
<feature type="region of interest" description="Disordered" evidence="13">
    <location>
        <begin position="486"/>
        <end position="505"/>
    </location>
</feature>
<evidence type="ECO:0000256" key="3">
    <source>
        <dbReference type="ARBA" id="ARBA00004906"/>
    </source>
</evidence>
<feature type="region of interest" description="Disordered" evidence="13">
    <location>
        <begin position="565"/>
        <end position="592"/>
    </location>
</feature>
<comment type="similarity">
    <text evidence="11">Belongs to the ZNF598/HEL2 family.</text>
</comment>
<evidence type="ECO:0000256" key="5">
    <source>
        <dbReference type="ARBA" id="ARBA00022490"/>
    </source>
</evidence>
<comment type="pathway">
    <text evidence="3">Protein modification; protein ubiquitination.</text>
</comment>
<dbReference type="Pfam" id="PF25447">
    <property type="entry name" value="RING_ZNF598"/>
    <property type="match status" value="1"/>
</dbReference>
<name>A0ABP0U0P4_9BRYO</name>
<dbReference type="PROSITE" id="PS00028">
    <property type="entry name" value="ZINC_FINGER_C2H2_1"/>
    <property type="match status" value="1"/>
</dbReference>
<feature type="region of interest" description="Disordered" evidence="13">
    <location>
        <begin position="744"/>
        <end position="800"/>
    </location>
</feature>
<sequence>MEEWCAVCAEPLEWVAYGPCGHREVCFTCTARLRFVLEDKRCCICKQDCPCVFVTKALGDYTKVLTDFSVLQEQQQLNRSSEEKTQSKYWYESNVQAFFDDEEPFRIIEAMCRLYCSACEGIILAGESLPKGGVKKGHIFKSLELLRSHLFAAHKLIMCELCLKGRKVFICEQKLYTRTQLEQHLVKGDSKVDGTQEERAGFTGHPMCEFCRKRFYGENELYAHMSTEHYTCHFCQRSRPGHFEYYRNYDDLEMHFRNDHELCEHPDCLAKKFVVFANQADLKHHNATTHGGNMSRSQRNAALQIPVSFQYRRPGQDSRDDVGDRGPAYRRGGRDRGSFPSNVRVVADSLDAAVQGSVESALLESAIRESAAMSASIESTAVGSSGVGEALDAANSLSVSDTQGDGGEGGIVVSRYASAVSGSGPSSLVNSAFPPLPGLSQNVLPKAKLRNQAPSSMAALLGGGGGRGGIQVLNLAASRPLTAKADQGVWGSSNTGSTDRGSMVQGTSTQAKGKLQGVGAWASSNGGSIHQGTLVGGARSEEEEPLQGVSAVSGSGPPPGAYRSAPGGVISSSGSGRVISPLRTADDRDGADSEVELSMEELRAANKALVKRIHAGLKDNEKQFADFKDVCDQFRKGAMSAKDYTGHITRLGLLHIVPELARLCPDPVKRKELLEVHRTTSALNDAFPPGLSSTASSLQRGKGAVERGHSKVLEGEAAVRLSTSSPTQVPGQLTTADVEVLSRDGYRSSKGKSKVEESSLSTHGTGKWVVEDGQTTITKSGKGAGSTGDDKRKQKISKFQRMRLGDGSVAARLDSATTIPKGGPAENGSGAWKNGGGQRLVSMTARKGGQSIFL</sequence>
<comment type="catalytic activity">
    <reaction evidence="1">
        <text>S-ubiquitinyl-[E2 ubiquitin-conjugating enzyme]-L-cysteine + [acceptor protein]-L-lysine = [E2 ubiquitin-conjugating enzyme]-L-cysteine + N(6)-ubiquitinyl-[acceptor protein]-L-lysine.</text>
        <dbReference type="EC" id="2.3.2.27"/>
    </reaction>
</comment>
<dbReference type="InterPro" id="IPR044288">
    <property type="entry name" value="ZNF598/HEL2"/>
</dbReference>
<feature type="compositionally biased region" description="Low complexity" evidence="13">
    <location>
        <begin position="567"/>
        <end position="580"/>
    </location>
</feature>
<feature type="region of interest" description="Disordered" evidence="13">
    <location>
        <begin position="312"/>
        <end position="341"/>
    </location>
</feature>
<dbReference type="Pfam" id="PF23230">
    <property type="entry name" value="zf-C2H2_13"/>
    <property type="match status" value="1"/>
</dbReference>
<dbReference type="InterPro" id="IPR057634">
    <property type="entry name" value="PAH_ZNF598/HEL2"/>
</dbReference>
<feature type="domain" description="RING-type" evidence="14">
    <location>
        <begin position="5"/>
        <end position="46"/>
    </location>
</feature>
<dbReference type="PANTHER" id="PTHR22938:SF0">
    <property type="entry name" value="E3 UBIQUITIN-PROTEIN LIGASE ZNF598"/>
    <property type="match status" value="1"/>
</dbReference>
<dbReference type="PROSITE" id="PS50089">
    <property type="entry name" value="ZF_RING_2"/>
    <property type="match status" value="1"/>
</dbReference>